<comment type="similarity">
    <text evidence="7">In the N-terminal section; belongs to the bacterial solute-binding protein 3 family.</text>
</comment>
<comment type="subcellular location">
    <subcellularLocation>
        <location evidence="7">Cell outer membrane</location>
        <topology evidence="7">Peripheral membrane protein</topology>
    </subcellularLocation>
    <text evidence="7">Attached to the inner leaflet of the outer membrane.</text>
</comment>
<evidence type="ECO:0000256" key="8">
    <source>
        <dbReference type="SAM" id="MobiDB-lite"/>
    </source>
</evidence>
<dbReference type="Gene3D" id="3.40.190.10">
    <property type="entry name" value="Periplasmic binding protein-like II"/>
    <property type="match status" value="2"/>
</dbReference>
<dbReference type="Proteomes" id="UP000502260">
    <property type="component" value="Chromosome"/>
</dbReference>
<dbReference type="GO" id="GO:0008933">
    <property type="term" value="F:peptidoglycan lytic transglycosylase activity"/>
    <property type="evidence" value="ECO:0007669"/>
    <property type="project" value="UniProtKB-UniRule"/>
</dbReference>
<evidence type="ECO:0000256" key="6">
    <source>
        <dbReference type="ARBA" id="ARBA00023316"/>
    </source>
</evidence>
<comment type="similarity">
    <text evidence="7">In the C-terminal section; belongs to the transglycosylase Slt family.</text>
</comment>
<dbReference type="InterPro" id="IPR023703">
    <property type="entry name" value="MltF"/>
</dbReference>
<evidence type="ECO:0000256" key="7">
    <source>
        <dbReference type="HAMAP-Rule" id="MF_02016"/>
    </source>
</evidence>
<keyword evidence="4 7" id="KW-0998">Cell outer membrane</keyword>
<dbReference type="HAMAP" id="MF_02016">
    <property type="entry name" value="MltF"/>
    <property type="match status" value="1"/>
</dbReference>
<feature type="compositionally biased region" description="Polar residues" evidence="8">
    <location>
        <begin position="484"/>
        <end position="496"/>
    </location>
</feature>
<dbReference type="SUPFAM" id="SSF53955">
    <property type="entry name" value="Lysozyme-like"/>
    <property type="match status" value="1"/>
</dbReference>
<dbReference type="InterPro" id="IPR023346">
    <property type="entry name" value="Lysozyme-like_dom_sf"/>
</dbReference>
<dbReference type="CDD" id="cd13403">
    <property type="entry name" value="MLTF-like"/>
    <property type="match status" value="1"/>
</dbReference>
<reference evidence="11" key="1">
    <citation type="submission" date="2020-03" db="EMBL/GenBank/DDBJ databases">
        <title>Complete genome sequence of sulfur-oxidizing bacterium skT11.</title>
        <authorList>
            <person name="Kanda M."/>
            <person name="Kojima H."/>
            <person name="Fukui M."/>
        </authorList>
    </citation>
    <scope>NUCLEOTIDE SEQUENCE [LARGE SCALE GENOMIC DNA]</scope>
    <source>
        <strain evidence="11">skT11</strain>
    </source>
</reference>
<dbReference type="PROSITE" id="PS00922">
    <property type="entry name" value="TRANSGLYCOSYLASE"/>
    <property type="match status" value="1"/>
</dbReference>
<comment type="catalytic activity">
    <reaction evidence="7">
        <text>Exolytic cleavage of the (1-&gt;4)-beta-glycosidic linkage between N-acetylmuramic acid (MurNAc) and N-acetylglucosamine (GlcNAc) residues in peptidoglycan, from either the reducing or the non-reducing ends of the peptidoglycan chains, with concomitant formation of a 1,6-anhydrobond in the MurNAc residue.</text>
        <dbReference type="EC" id="4.2.2.n1"/>
    </reaction>
</comment>
<organism evidence="10 11">
    <name type="scientific">Sulfurimicrobium lacus</name>
    <dbReference type="NCBI Taxonomy" id="2715678"/>
    <lineage>
        <taxon>Bacteria</taxon>
        <taxon>Pseudomonadati</taxon>
        <taxon>Pseudomonadota</taxon>
        <taxon>Betaproteobacteria</taxon>
        <taxon>Nitrosomonadales</taxon>
        <taxon>Sulfuricellaceae</taxon>
        <taxon>Sulfurimicrobium</taxon>
    </lineage>
</organism>
<keyword evidence="2 7" id="KW-0732">Signal</keyword>
<proteinExistence type="inferred from homology"/>
<evidence type="ECO:0000256" key="2">
    <source>
        <dbReference type="ARBA" id="ARBA00022729"/>
    </source>
</evidence>
<dbReference type="EMBL" id="AP022853">
    <property type="protein sequence ID" value="BCB27191.1"/>
    <property type="molecule type" value="Genomic_DNA"/>
</dbReference>
<evidence type="ECO:0000313" key="11">
    <source>
        <dbReference type="Proteomes" id="UP000502260"/>
    </source>
</evidence>
<dbReference type="GO" id="GO:0009279">
    <property type="term" value="C:cell outer membrane"/>
    <property type="evidence" value="ECO:0007669"/>
    <property type="project" value="UniProtKB-SubCell"/>
</dbReference>
<dbReference type="PANTHER" id="PTHR35936:SF32">
    <property type="entry name" value="MEMBRANE-BOUND LYTIC MUREIN TRANSGLYCOSYLASE F"/>
    <property type="match status" value="1"/>
</dbReference>
<dbReference type="Pfam" id="PF00497">
    <property type="entry name" value="SBP_bac_3"/>
    <property type="match status" value="1"/>
</dbReference>
<sequence>MDKFYNLGHTSAMRIRILAIFLCAGLAGCNYKSPPKPLPSVQQSGELVVITRNSPTTYYEDAEGKQAGLEHDLAELFAKDLGVQVRFVVAKQFNEILPFLENHQAHLAAAGLSLTPERQQHFKFSTPYQTVVQQVVYNTASEKPSNIKELIGKRIEVVAGSSYAERLKAEKKHYPNLAWKESPAQESEDLLDKVALGVADIVIADSNIVAVSNNFHPELGVAFNLTDKQPLAWAFPKDVDPFLYEKAQEFFARIQKDGTLKRLLDRYYGHVKRLERADVEGFLVAGNALLPKLRRFFHRAQETTELDWRLLAAIGYQESHWDALATSPTGVRGLMMLTGETADRMGVTDRLDPKQSILAGARYVLYLKDTVPDRIPEPDRTWIALAAYNVGYGHLEDARILAKKKKLNPDSWTDLKSTLPMLAKSEYNAEVKHGYARGGETVIFVENVRTYYDILAKFEKPYQRVFSAADAKSAPQVAKPAAEATSSERYSLSAGKTGQGLKPPTSAFRLNKAAERPVR</sequence>
<dbReference type="Gene3D" id="1.10.530.10">
    <property type="match status" value="1"/>
</dbReference>
<dbReference type="PANTHER" id="PTHR35936">
    <property type="entry name" value="MEMBRANE-BOUND LYTIC MUREIN TRANSGLYCOSYLASE F"/>
    <property type="match status" value="1"/>
</dbReference>
<dbReference type="SMART" id="SM00062">
    <property type="entry name" value="PBPb"/>
    <property type="match status" value="1"/>
</dbReference>
<dbReference type="GO" id="GO:0071555">
    <property type="term" value="P:cell wall organization"/>
    <property type="evidence" value="ECO:0007669"/>
    <property type="project" value="UniProtKB-KW"/>
</dbReference>
<keyword evidence="6 7" id="KW-0961">Cell wall biogenesis/degradation</keyword>
<feature type="region of interest" description="LT domain" evidence="7">
    <location>
        <begin position="272"/>
        <end position="519"/>
    </location>
</feature>
<evidence type="ECO:0000259" key="9">
    <source>
        <dbReference type="SMART" id="SM00062"/>
    </source>
</evidence>
<dbReference type="PROSITE" id="PS51257">
    <property type="entry name" value="PROKAR_LIPOPROTEIN"/>
    <property type="match status" value="1"/>
</dbReference>
<dbReference type="GO" id="GO:0009253">
    <property type="term" value="P:peptidoglycan catabolic process"/>
    <property type="evidence" value="ECO:0007669"/>
    <property type="project" value="TreeGrafter"/>
</dbReference>
<keyword evidence="3 7" id="KW-0472">Membrane</keyword>
<dbReference type="NCBIfam" id="NF008112">
    <property type="entry name" value="PRK10859.1"/>
    <property type="match status" value="1"/>
</dbReference>
<feature type="region of interest" description="Disordered" evidence="8">
    <location>
        <begin position="473"/>
        <end position="519"/>
    </location>
</feature>
<evidence type="ECO:0000313" key="10">
    <source>
        <dbReference type="EMBL" id="BCB27191.1"/>
    </source>
</evidence>
<dbReference type="AlphaFoldDB" id="A0A6F8VDG0"/>
<dbReference type="CDD" id="cd01009">
    <property type="entry name" value="PBP2_YfhD_N"/>
    <property type="match status" value="1"/>
</dbReference>
<dbReference type="InterPro" id="IPR000189">
    <property type="entry name" value="Transglyc_AS"/>
</dbReference>
<comment type="domain">
    <text evidence="7">The N-terminal domain does not have lytic activity and probably modulates enzymatic activity. The C-terminal domain is the catalytic active domain.</text>
</comment>
<dbReference type="RefSeq" id="WP_173064368.1">
    <property type="nucleotide sequence ID" value="NZ_AP022853.1"/>
</dbReference>
<dbReference type="KEGG" id="slac:SKTS_20770"/>
<keyword evidence="11" id="KW-1185">Reference proteome</keyword>
<keyword evidence="5 7" id="KW-0456">Lyase</keyword>
<comment type="caution">
    <text evidence="7">Lacks conserved residue(s) required for the propagation of feature annotation.</text>
</comment>
<dbReference type="InterPro" id="IPR008258">
    <property type="entry name" value="Transglycosylase_SLT_dom_1"/>
</dbReference>
<comment type="similarity">
    <text evidence="1">Belongs to the transglycosylase Slt family.</text>
</comment>
<gene>
    <name evidence="7 10" type="primary">mltF</name>
    <name evidence="10" type="ORF">SKTS_20770</name>
</gene>
<evidence type="ECO:0000256" key="4">
    <source>
        <dbReference type="ARBA" id="ARBA00023237"/>
    </source>
</evidence>
<dbReference type="InterPro" id="IPR001638">
    <property type="entry name" value="Solute-binding_3/MltF_N"/>
</dbReference>
<feature type="domain" description="Solute-binding protein family 3/N-terminal" evidence="9">
    <location>
        <begin position="46"/>
        <end position="271"/>
    </location>
</feature>
<dbReference type="Pfam" id="PF01464">
    <property type="entry name" value="SLT"/>
    <property type="match status" value="1"/>
</dbReference>
<comment type="function">
    <text evidence="7">Murein-degrading enzyme that degrades murein glycan strands and insoluble, high-molecular weight murein sacculi, with the concomitant formation of a 1,6-anhydromuramoyl product. Lytic transglycosylases (LTs) play an integral role in the metabolism of the peptidoglycan (PG) sacculus. Their lytic action creates space within the PG sacculus to allow for its expansion as well as for the insertion of various structures such as secretion systems and flagella.</text>
</comment>
<evidence type="ECO:0000256" key="3">
    <source>
        <dbReference type="ARBA" id="ARBA00023136"/>
    </source>
</evidence>
<feature type="active site" evidence="7">
    <location>
        <position position="318"/>
    </location>
</feature>
<protein>
    <recommendedName>
        <fullName evidence="7">Membrane-bound lytic murein transglycosylase F</fullName>
        <ecNumber evidence="7">4.2.2.n1</ecNumber>
    </recommendedName>
    <alternativeName>
        <fullName evidence="7">Murein lyase F</fullName>
    </alternativeName>
</protein>
<name>A0A6F8VDG0_9PROT</name>
<accession>A0A6F8VDG0</accession>
<evidence type="ECO:0000256" key="1">
    <source>
        <dbReference type="ARBA" id="ARBA00007734"/>
    </source>
</evidence>
<dbReference type="SUPFAM" id="SSF53850">
    <property type="entry name" value="Periplasmic binding protein-like II"/>
    <property type="match status" value="1"/>
</dbReference>
<dbReference type="GO" id="GO:0016998">
    <property type="term" value="P:cell wall macromolecule catabolic process"/>
    <property type="evidence" value="ECO:0007669"/>
    <property type="project" value="UniProtKB-UniRule"/>
</dbReference>
<evidence type="ECO:0000256" key="5">
    <source>
        <dbReference type="ARBA" id="ARBA00023239"/>
    </source>
</evidence>
<dbReference type="EC" id="4.2.2.n1" evidence="7"/>